<evidence type="ECO:0000313" key="1">
    <source>
        <dbReference type="EMBL" id="OGM11511.1"/>
    </source>
</evidence>
<gene>
    <name evidence="1" type="ORF">A2Z22_00480</name>
</gene>
<proteinExistence type="predicted"/>
<sequence>MSKELVFEQSDIDKIINYADEIRQMVAEELVVDKDLLPKIWYEHIPDETLEEYTTEPETAHEVTLFGISSEPEAIVVKTSEIIFSANRMLQQRASIDRESALALATCITTSASLIYASGKVSIENINKHTRNVAVRFTRLQYSRKTEIA</sequence>
<dbReference type="Proteomes" id="UP000177053">
    <property type="component" value="Unassembled WGS sequence"/>
</dbReference>
<dbReference type="AlphaFoldDB" id="A0A1F7X920"/>
<comment type="caution">
    <text evidence="1">The sequence shown here is derived from an EMBL/GenBank/DDBJ whole genome shotgun (WGS) entry which is preliminary data.</text>
</comment>
<name>A0A1F7X920_9BACT</name>
<protein>
    <submittedName>
        <fullName evidence="1">Uncharacterized protein</fullName>
    </submittedName>
</protein>
<evidence type="ECO:0000313" key="2">
    <source>
        <dbReference type="Proteomes" id="UP000177053"/>
    </source>
</evidence>
<reference evidence="1 2" key="1">
    <citation type="journal article" date="2016" name="Nat. Commun.">
        <title>Thousands of microbial genomes shed light on interconnected biogeochemical processes in an aquifer system.</title>
        <authorList>
            <person name="Anantharaman K."/>
            <person name="Brown C.T."/>
            <person name="Hug L.A."/>
            <person name="Sharon I."/>
            <person name="Castelle C.J."/>
            <person name="Probst A.J."/>
            <person name="Thomas B.C."/>
            <person name="Singh A."/>
            <person name="Wilkins M.J."/>
            <person name="Karaoz U."/>
            <person name="Brodie E.L."/>
            <person name="Williams K.H."/>
            <person name="Hubbard S.S."/>
            <person name="Banfield J.F."/>
        </authorList>
    </citation>
    <scope>NUCLEOTIDE SEQUENCE [LARGE SCALE GENOMIC DNA]</scope>
</reference>
<organism evidence="1 2">
    <name type="scientific">Candidatus Woesebacteria bacterium RBG_16_34_12</name>
    <dbReference type="NCBI Taxonomy" id="1802480"/>
    <lineage>
        <taxon>Bacteria</taxon>
        <taxon>Candidatus Woeseibacteriota</taxon>
    </lineage>
</organism>
<accession>A0A1F7X920</accession>
<dbReference type="EMBL" id="MGFS01000016">
    <property type="protein sequence ID" value="OGM11511.1"/>
    <property type="molecule type" value="Genomic_DNA"/>
</dbReference>